<dbReference type="RefSeq" id="WP_344725616.1">
    <property type="nucleotide sequence ID" value="NZ_BAAAUS010000034.1"/>
</dbReference>
<dbReference type="SUPFAM" id="SSF47413">
    <property type="entry name" value="lambda repressor-like DNA-binding domains"/>
    <property type="match status" value="1"/>
</dbReference>
<gene>
    <name evidence="2" type="ORF">ACFSJD_04480</name>
</gene>
<proteinExistence type="predicted"/>
<keyword evidence="3" id="KW-1185">Reference proteome</keyword>
<dbReference type="Pfam" id="PF17765">
    <property type="entry name" value="MLTR_LBD"/>
    <property type="match status" value="1"/>
</dbReference>
<dbReference type="PROSITE" id="PS50943">
    <property type="entry name" value="HTH_CROC1"/>
    <property type="match status" value="1"/>
</dbReference>
<name>A0ABW4EP42_9PSEU</name>
<dbReference type="Gene3D" id="1.10.260.40">
    <property type="entry name" value="lambda repressor-like DNA-binding domains"/>
    <property type="match status" value="1"/>
</dbReference>
<organism evidence="2 3">
    <name type="scientific">Pseudonocardia yunnanensis</name>
    <dbReference type="NCBI Taxonomy" id="58107"/>
    <lineage>
        <taxon>Bacteria</taxon>
        <taxon>Bacillati</taxon>
        <taxon>Actinomycetota</taxon>
        <taxon>Actinomycetes</taxon>
        <taxon>Pseudonocardiales</taxon>
        <taxon>Pseudonocardiaceae</taxon>
        <taxon>Pseudonocardia</taxon>
    </lineage>
</organism>
<dbReference type="InterPro" id="IPR001387">
    <property type="entry name" value="Cro/C1-type_HTH"/>
</dbReference>
<evidence type="ECO:0000313" key="3">
    <source>
        <dbReference type="Proteomes" id="UP001597114"/>
    </source>
</evidence>
<dbReference type="InterPro" id="IPR010982">
    <property type="entry name" value="Lambda_DNA-bd_dom_sf"/>
</dbReference>
<dbReference type="PANTHER" id="PTHR35010">
    <property type="entry name" value="BLL4672 PROTEIN-RELATED"/>
    <property type="match status" value="1"/>
</dbReference>
<dbReference type="SMART" id="SM00530">
    <property type="entry name" value="HTH_XRE"/>
    <property type="match status" value="1"/>
</dbReference>
<evidence type="ECO:0000313" key="2">
    <source>
        <dbReference type="EMBL" id="MFD1516731.1"/>
    </source>
</evidence>
<sequence length="298" mass="33002">MDRTELGSTLRIWRERLRPSDVGVPAGLRRRTPGLRREEVAALAGVSVDYLTRLEQGRGPRPSDGVLSALARALRVTDAERDHLFHLAGSAPPLPGRIRSAVRPSVLRLMDRFTDLPALLLDAKSDVLAWNPMAVALLGDLSSIPPTRRNIARQAFTGTHRVEFYAEERERLDRALVSDLRRSAARYPADPGLQRLVSDLRAASADFERLWTLRELDERHGDTKRIRHPELGVLELDCNVLEVRGDDQVLLVYSAAPGTPAAEALSLLRVIGLQDVGHTSTDYARTPIQGQDITQGGR</sequence>
<accession>A0ABW4EP42</accession>
<dbReference type="InterPro" id="IPR041413">
    <property type="entry name" value="MLTR_LBD"/>
</dbReference>
<comment type="caution">
    <text evidence="2">The sequence shown here is derived from an EMBL/GenBank/DDBJ whole genome shotgun (WGS) entry which is preliminary data.</text>
</comment>
<protein>
    <submittedName>
        <fullName evidence="2">Helix-turn-helix transcriptional regulator</fullName>
    </submittedName>
</protein>
<dbReference type="EMBL" id="JBHUCO010000005">
    <property type="protein sequence ID" value="MFD1516731.1"/>
    <property type="molecule type" value="Genomic_DNA"/>
</dbReference>
<dbReference type="PANTHER" id="PTHR35010:SF2">
    <property type="entry name" value="BLL4672 PROTEIN"/>
    <property type="match status" value="1"/>
</dbReference>
<evidence type="ECO:0000259" key="1">
    <source>
        <dbReference type="PROSITE" id="PS50943"/>
    </source>
</evidence>
<dbReference type="CDD" id="cd00093">
    <property type="entry name" value="HTH_XRE"/>
    <property type="match status" value="1"/>
</dbReference>
<dbReference type="Proteomes" id="UP001597114">
    <property type="component" value="Unassembled WGS sequence"/>
</dbReference>
<dbReference type="Gene3D" id="3.30.450.180">
    <property type="match status" value="1"/>
</dbReference>
<feature type="domain" description="HTH cro/C1-type" evidence="1">
    <location>
        <begin position="34"/>
        <end position="81"/>
    </location>
</feature>
<dbReference type="Pfam" id="PF13560">
    <property type="entry name" value="HTH_31"/>
    <property type="match status" value="1"/>
</dbReference>
<reference evidence="3" key="1">
    <citation type="journal article" date="2019" name="Int. J. Syst. Evol. Microbiol.">
        <title>The Global Catalogue of Microorganisms (GCM) 10K type strain sequencing project: providing services to taxonomists for standard genome sequencing and annotation.</title>
        <authorList>
            <consortium name="The Broad Institute Genomics Platform"/>
            <consortium name="The Broad Institute Genome Sequencing Center for Infectious Disease"/>
            <person name="Wu L."/>
            <person name="Ma J."/>
        </authorList>
    </citation>
    <scope>NUCLEOTIDE SEQUENCE [LARGE SCALE GENOMIC DNA]</scope>
    <source>
        <strain evidence="3">CCM 7043</strain>
    </source>
</reference>